<evidence type="ECO:0000313" key="2">
    <source>
        <dbReference type="Proteomes" id="UP000075573"/>
    </source>
</evidence>
<dbReference type="AlphaFoldDB" id="A0A149QY11"/>
<dbReference type="EMBL" id="LHZB01000101">
    <property type="protein sequence ID" value="KXV02195.1"/>
    <property type="molecule type" value="Genomic_DNA"/>
</dbReference>
<evidence type="ECO:0000313" key="1">
    <source>
        <dbReference type="EMBL" id="KXV02195.1"/>
    </source>
</evidence>
<sequence>MCTSVVYLHHGQWFVADILQIGPNNQTSLVKLESDFLLIPGAWWCCADNNSATCLSDSDPCWRLHCLPQFTRVGFFQRTGIFDTPI</sequence>
<comment type="caution">
    <text evidence="1">The sequence shown here is derived from an EMBL/GenBank/DDBJ whole genome shotgun (WGS) entry which is preliminary data.</text>
</comment>
<proteinExistence type="predicted"/>
<reference evidence="1 2" key="1">
    <citation type="submission" date="2015-06" db="EMBL/GenBank/DDBJ databases">
        <title>Improved classification and identification of acetic acid bacteria using matrix-assisted laser desorption/ionization time-of-flight mass spectrometry; Gluconobacter nephelii and Gluconobacter uchimurae are later heterotypic synonyms of Gluconobacter japonicus and Gluconobacter oxydans, respectively.</title>
        <authorList>
            <person name="Li L."/>
            <person name="Cleenwerck I."/>
            <person name="De Vuyst L."/>
            <person name="Vandamme P."/>
        </authorList>
    </citation>
    <scope>NUCLEOTIDE SEQUENCE [LARGE SCALE GENOMIC DNA]</scope>
    <source>
        <strain evidence="1 2">LMG 1764</strain>
    </source>
</reference>
<organism evidence="1 2">
    <name type="scientific">Gluconobacter potus</name>
    <dbReference type="NCBI Taxonomy" id="2724927"/>
    <lineage>
        <taxon>Bacteria</taxon>
        <taxon>Pseudomonadati</taxon>
        <taxon>Pseudomonadota</taxon>
        <taxon>Alphaproteobacteria</taxon>
        <taxon>Acetobacterales</taxon>
        <taxon>Acetobacteraceae</taxon>
        <taxon>Gluconobacter</taxon>
    </lineage>
</organism>
<gene>
    <name evidence="1" type="ORF">AD929_03590</name>
</gene>
<protein>
    <submittedName>
        <fullName evidence="1">Uncharacterized protein</fullName>
    </submittedName>
</protein>
<dbReference type="Proteomes" id="UP000075573">
    <property type="component" value="Unassembled WGS sequence"/>
</dbReference>
<name>A0A149QY11_9PROT</name>
<accession>A0A149QY11</accession>